<dbReference type="GO" id="GO:0003677">
    <property type="term" value="F:DNA binding"/>
    <property type="evidence" value="ECO:0007669"/>
    <property type="project" value="UniProtKB-KW"/>
</dbReference>
<dbReference type="InterPro" id="IPR001387">
    <property type="entry name" value="Cro/C1-type_HTH"/>
</dbReference>
<evidence type="ECO:0000259" key="2">
    <source>
        <dbReference type="PROSITE" id="PS50943"/>
    </source>
</evidence>
<protein>
    <submittedName>
        <fullName evidence="3">Helix-turn-helix domain-containing protein</fullName>
    </submittedName>
</protein>
<evidence type="ECO:0000313" key="3">
    <source>
        <dbReference type="EMBL" id="MEY2343608.1"/>
    </source>
</evidence>
<feature type="domain" description="HTH cro/C1-type" evidence="2">
    <location>
        <begin position="22"/>
        <end position="76"/>
    </location>
</feature>
<dbReference type="CDD" id="cd00093">
    <property type="entry name" value="HTH_XRE"/>
    <property type="match status" value="1"/>
</dbReference>
<dbReference type="Pfam" id="PF01381">
    <property type="entry name" value="HTH_3"/>
    <property type="match status" value="1"/>
</dbReference>
<comment type="caution">
    <text evidence="3">The sequence shown here is derived from an EMBL/GenBank/DDBJ whole genome shotgun (WGS) entry which is preliminary data.</text>
</comment>
<dbReference type="Gene3D" id="1.10.260.40">
    <property type="entry name" value="lambda repressor-like DNA-binding domains"/>
    <property type="match status" value="1"/>
</dbReference>
<dbReference type="PANTHER" id="PTHR46558">
    <property type="entry name" value="TRACRIPTIONAL REGULATORY PROTEIN-RELATED-RELATED"/>
    <property type="match status" value="1"/>
</dbReference>
<proteinExistence type="predicted"/>
<dbReference type="EMBL" id="JADQCH020000001">
    <property type="protein sequence ID" value="MEY2343608.1"/>
    <property type="molecule type" value="Genomic_DNA"/>
</dbReference>
<gene>
    <name evidence="3" type="ORF">I3679_002335</name>
</gene>
<keyword evidence="1" id="KW-0238">DNA-binding</keyword>
<dbReference type="SUPFAM" id="SSF47413">
    <property type="entry name" value="lambda repressor-like DNA-binding domains"/>
    <property type="match status" value="1"/>
</dbReference>
<dbReference type="PROSITE" id="PS50943">
    <property type="entry name" value="HTH_CROC1"/>
    <property type="match status" value="1"/>
</dbReference>
<dbReference type="SMART" id="SM00530">
    <property type="entry name" value="HTH_XRE"/>
    <property type="match status" value="1"/>
</dbReference>
<name>A0ABD5LVE5_PROMI</name>
<evidence type="ECO:0000256" key="1">
    <source>
        <dbReference type="ARBA" id="ARBA00023125"/>
    </source>
</evidence>
<sequence>MCHKGVSSESLLSSIKDGRKKIAYYRRVNGLTLSELAKKIGISQQQQSRYERGINRVSLDRLYQYACFFGISLSDLFN</sequence>
<dbReference type="InterPro" id="IPR010982">
    <property type="entry name" value="Lambda_DNA-bd_dom_sf"/>
</dbReference>
<organism evidence="3">
    <name type="scientific">Proteus mirabilis</name>
    <dbReference type="NCBI Taxonomy" id="584"/>
    <lineage>
        <taxon>Bacteria</taxon>
        <taxon>Pseudomonadati</taxon>
        <taxon>Pseudomonadota</taxon>
        <taxon>Gammaproteobacteria</taxon>
        <taxon>Enterobacterales</taxon>
        <taxon>Morganellaceae</taxon>
        <taxon>Proteus</taxon>
    </lineage>
</organism>
<dbReference type="PANTHER" id="PTHR46558:SF11">
    <property type="entry name" value="HTH-TYPE TRANSCRIPTIONAL REGULATOR XRE"/>
    <property type="match status" value="1"/>
</dbReference>
<accession>A0ABD5LVE5</accession>
<dbReference type="AlphaFoldDB" id="A0ABD5LVE5"/>
<reference evidence="3" key="1">
    <citation type="submission" date="2021-05" db="EMBL/GenBank/DDBJ databases">
        <title>First report of NDM-5 and VEB-6 producing Proteus mirabilis isolated from blood of a sepsis patient in Kolkata, India.</title>
        <authorList>
            <person name="Halder G."/>
            <person name="Chaudhuri B."/>
            <person name="Dutta S."/>
        </authorList>
    </citation>
    <scope>NUCLEOTIDE SEQUENCE [LARGE SCALE GENOMIC DNA]</scope>
    <source>
        <strain evidence="3">7049</strain>
    </source>
</reference>